<keyword evidence="1" id="KW-1133">Transmembrane helix</keyword>
<accession>A0A7Y0UFS6</accession>
<gene>
    <name evidence="3" type="ORF">HHJ67_01915</name>
</gene>
<keyword evidence="1" id="KW-0812">Transmembrane</keyword>
<dbReference type="Proteomes" id="UP000553981">
    <property type="component" value="Unassembled WGS sequence"/>
</dbReference>
<evidence type="ECO:0000313" key="4">
    <source>
        <dbReference type="Proteomes" id="UP000553981"/>
    </source>
</evidence>
<reference evidence="3 4" key="1">
    <citation type="submission" date="2020-04" db="EMBL/GenBank/DDBJ databases">
        <title>Antimicrobial susceptibility and clonality of vaginal-derived multi-drug resistant Mobiluncus isolates in China.</title>
        <authorList>
            <person name="Zhang X."/>
        </authorList>
    </citation>
    <scope>NUCLEOTIDE SEQUENCE [LARGE SCALE GENOMIC DNA]</scope>
    <source>
        <strain evidence="3 4">19</strain>
    </source>
</reference>
<evidence type="ECO:0000259" key="2">
    <source>
        <dbReference type="Pfam" id="PF14258"/>
    </source>
</evidence>
<sequence>MSSATPPTATPRISEAIFRSRWVIGGLILLAVFSFLSAVLRAPTDDVDLSIRNPKGSGAMALAEVLRHRGVMVKDVYSMRDLDNFTSKDTVVITNTNEIDDVALREILHTPTNLLIIGTLAQGKRFDPYVQSVPAGTPDGIEAQCDFPGAKAAQTISSTRGSLRPLRQPEAACFPVQDNAFAYVSFKRPEGFHLALLSEDSLARNDTIASAGNAALLLNLLGSSPQVGWVNGTTFQQGSDQNGKDQPLLPDFFLIALVYLFVAAFVFTLAQGRRLGRVVPEELPVVVHGAEAVYGRGHLYEKSGAVAAAAHKAREYTARRIGSSLHIPTPTTPPVMVREVSRYTGIAESQIHELLYGEVPTTARGLGNLMHDLYLLTKLNPRKES</sequence>
<evidence type="ECO:0000313" key="3">
    <source>
        <dbReference type="EMBL" id="NMW86509.1"/>
    </source>
</evidence>
<comment type="caution">
    <text evidence="3">The sequence shown here is derived from an EMBL/GenBank/DDBJ whole genome shotgun (WGS) entry which is preliminary data.</text>
</comment>
<dbReference type="RefSeq" id="WP_169761734.1">
    <property type="nucleotide sequence ID" value="NZ_JABCUI010000001.1"/>
</dbReference>
<dbReference type="EMBL" id="JABCUI010000001">
    <property type="protein sequence ID" value="NMW86509.1"/>
    <property type="molecule type" value="Genomic_DNA"/>
</dbReference>
<organism evidence="3 4">
    <name type="scientific">Mobiluncus curtisii</name>
    <dbReference type="NCBI Taxonomy" id="2051"/>
    <lineage>
        <taxon>Bacteria</taxon>
        <taxon>Bacillati</taxon>
        <taxon>Actinomycetota</taxon>
        <taxon>Actinomycetes</taxon>
        <taxon>Actinomycetales</taxon>
        <taxon>Actinomycetaceae</taxon>
        <taxon>Mobiluncus</taxon>
    </lineage>
</organism>
<dbReference type="Pfam" id="PF14258">
    <property type="entry name" value="DUF4350"/>
    <property type="match status" value="1"/>
</dbReference>
<dbReference type="InterPro" id="IPR025646">
    <property type="entry name" value="DUF4350"/>
</dbReference>
<feature type="domain" description="DUF4350" evidence="2">
    <location>
        <begin position="53"/>
        <end position="221"/>
    </location>
</feature>
<protein>
    <recommendedName>
        <fullName evidence="2">DUF4350 domain-containing protein</fullName>
    </recommendedName>
</protein>
<dbReference type="AlphaFoldDB" id="A0A7Y0UFS6"/>
<keyword evidence="1" id="KW-0472">Membrane</keyword>
<proteinExistence type="predicted"/>
<name>A0A7Y0UFS6_9ACTO</name>
<feature type="transmembrane region" description="Helical" evidence="1">
    <location>
        <begin position="252"/>
        <end position="270"/>
    </location>
</feature>
<evidence type="ECO:0000256" key="1">
    <source>
        <dbReference type="SAM" id="Phobius"/>
    </source>
</evidence>